<feature type="transmembrane region" description="Helical" evidence="1">
    <location>
        <begin position="12"/>
        <end position="31"/>
    </location>
</feature>
<reference evidence="2 3" key="1">
    <citation type="submission" date="2023-02" db="EMBL/GenBank/DDBJ databases">
        <title>Whole genome sequenc of Paracoccus marcusii MBLB0836.</title>
        <authorList>
            <person name="Seo M.-J."/>
            <person name="Cho E.-S."/>
            <person name="Hwang C.Y."/>
        </authorList>
    </citation>
    <scope>NUCLEOTIDE SEQUENCE [LARGE SCALE GENOMIC DNA]</scope>
    <source>
        <strain evidence="2 3">MBLB0836</strain>
    </source>
</reference>
<gene>
    <name evidence="2" type="ORF">PRL19_08685</name>
</gene>
<sequence>MLDTLNGLGETAWAGIVALVTVILGAIGAAYKGSKKSPVDVGQPLPPADQTPYILKELRELNRKHDDGSLQMGARFDRLDRKADENCKLVDERFDNQDRLMGRIYTDTQVLRERGSR</sequence>
<evidence type="ECO:0000313" key="2">
    <source>
        <dbReference type="EMBL" id="WDA11395.1"/>
    </source>
</evidence>
<keyword evidence="1" id="KW-0812">Transmembrane</keyword>
<protein>
    <submittedName>
        <fullName evidence="2">Uncharacterized protein</fullName>
    </submittedName>
</protein>
<proteinExistence type="predicted"/>
<keyword evidence="3" id="KW-1185">Reference proteome</keyword>
<organism evidence="2 3">
    <name type="scientific">Paracoccus marcusii</name>
    <dbReference type="NCBI Taxonomy" id="59779"/>
    <lineage>
        <taxon>Bacteria</taxon>
        <taxon>Pseudomonadati</taxon>
        <taxon>Pseudomonadota</taxon>
        <taxon>Alphaproteobacteria</taxon>
        <taxon>Rhodobacterales</taxon>
        <taxon>Paracoccaceae</taxon>
        <taxon>Paracoccus</taxon>
    </lineage>
</organism>
<keyword evidence="1" id="KW-1133">Transmembrane helix</keyword>
<evidence type="ECO:0000256" key="1">
    <source>
        <dbReference type="SAM" id="Phobius"/>
    </source>
</evidence>
<evidence type="ECO:0000313" key="3">
    <source>
        <dbReference type="Proteomes" id="UP001216899"/>
    </source>
</evidence>
<name>A0ABY7UQV2_9RHOB</name>
<dbReference type="Proteomes" id="UP001216899">
    <property type="component" value="Chromosome"/>
</dbReference>
<accession>A0ABY7UQV2</accession>
<keyword evidence="1" id="KW-0472">Membrane</keyword>
<dbReference type="EMBL" id="CP117466">
    <property type="protein sequence ID" value="WDA11395.1"/>
    <property type="molecule type" value="Genomic_DNA"/>
</dbReference>
<dbReference type="RefSeq" id="WP_273742651.1">
    <property type="nucleotide sequence ID" value="NZ_CP117466.1"/>
</dbReference>